<organism evidence="1 2">
    <name type="scientific">Amycolatopsis rhabdoformis</name>
    <dbReference type="NCBI Taxonomy" id="1448059"/>
    <lineage>
        <taxon>Bacteria</taxon>
        <taxon>Bacillati</taxon>
        <taxon>Actinomycetota</taxon>
        <taxon>Actinomycetes</taxon>
        <taxon>Pseudonocardiales</taxon>
        <taxon>Pseudonocardiaceae</taxon>
        <taxon>Amycolatopsis</taxon>
    </lineage>
</organism>
<dbReference type="EMBL" id="CP142149">
    <property type="protein sequence ID" value="WSE26594.1"/>
    <property type="molecule type" value="Genomic_DNA"/>
</dbReference>
<keyword evidence="2" id="KW-1185">Reference proteome</keyword>
<dbReference type="Proteomes" id="UP001330812">
    <property type="component" value="Chromosome"/>
</dbReference>
<name>A0ABZ1HWN5_9PSEU</name>
<dbReference type="Pfam" id="PF00106">
    <property type="entry name" value="adh_short"/>
    <property type="match status" value="1"/>
</dbReference>
<gene>
    <name evidence="1" type="ORF">VSH64_27340</name>
</gene>
<evidence type="ECO:0000313" key="2">
    <source>
        <dbReference type="Proteomes" id="UP001330812"/>
    </source>
</evidence>
<dbReference type="InterPro" id="IPR002347">
    <property type="entry name" value="SDR_fam"/>
</dbReference>
<dbReference type="Gene3D" id="3.40.50.720">
    <property type="entry name" value="NAD(P)-binding Rossmann-like Domain"/>
    <property type="match status" value="1"/>
</dbReference>
<reference evidence="1 2" key="1">
    <citation type="journal article" date="2015" name="Int. J. Syst. Evol. Microbiol.">
        <title>Amycolatopsis rhabdoformis sp. nov., an actinomycete isolated from a tropical forest soil.</title>
        <authorList>
            <person name="Souza W.R."/>
            <person name="Silva R.E."/>
            <person name="Goodfellow M."/>
            <person name="Busarakam K."/>
            <person name="Figueiro F.S."/>
            <person name="Ferreira D."/>
            <person name="Rodrigues-Filho E."/>
            <person name="Moraes L.A.B."/>
            <person name="Zucchi T.D."/>
        </authorList>
    </citation>
    <scope>NUCLEOTIDE SEQUENCE [LARGE SCALE GENOMIC DNA]</scope>
    <source>
        <strain evidence="1 2">NCIMB 14900</strain>
    </source>
</reference>
<dbReference type="PANTHER" id="PTHR43431:SF1">
    <property type="entry name" value="OS08G0476300 PROTEIN"/>
    <property type="match status" value="1"/>
</dbReference>
<dbReference type="InterPro" id="IPR036291">
    <property type="entry name" value="NAD(P)-bd_dom_sf"/>
</dbReference>
<dbReference type="PANTHER" id="PTHR43431">
    <property type="entry name" value="OXIDOREDUCTASE, SHORT CHAIN DEHYDROGENASE/REDUCTASE FAMILY (AFU_ORTHOLOGUE AFUA_5G14000)"/>
    <property type="match status" value="1"/>
</dbReference>
<evidence type="ECO:0000313" key="1">
    <source>
        <dbReference type="EMBL" id="WSE26594.1"/>
    </source>
</evidence>
<dbReference type="RefSeq" id="WP_326565575.1">
    <property type="nucleotide sequence ID" value="NZ_CP142149.1"/>
</dbReference>
<dbReference type="SUPFAM" id="SSF51735">
    <property type="entry name" value="NAD(P)-binding Rossmann-fold domains"/>
    <property type="match status" value="1"/>
</dbReference>
<protein>
    <submittedName>
        <fullName evidence="1">SDR family NAD(P)-dependent oxidoreductase</fullName>
    </submittedName>
</protein>
<proteinExistence type="predicted"/>
<sequence length="193" mass="20618">MAGMVVVGAGPGIGAAVARRFAREGFRVALVARRRHDPGIDAVTHLADVADEHELRAALDAVVAEQGLPEVVVYNAAAIRRDEPGELGAQEHLGLWRVNVLGAYVTAAHLAPRLAERGHGTFLATGGLPAPQAAFTSLSLGKAGLRAVVELFAEQYPMLNFATVRVDGAVEKGTAFDPDVIAEQYWRLHTRRR</sequence>
<accession>A0ABZ1HWN5</accession>